<dbReference type="OrthoDB" id="5297263at2"/>
<keyword evidence="3" id="KW-0238">DNA-binding</keyword>
<keyword evidence="4" id="KW-0804">Transcription</keyword>
<dbReference type="PANTHER" id="PTHR30419:SF2">
    <property type="entry name" value="LYSR FAMILY TRANSCRIPTIONAL REGULATOR"/>
    <property type="match status" value="1"/>
</dbReference>
<comment type="caution">
    <text evidence="6">The sequence shown here is derived from an EMBL/GenBank/DDBJ whole genome shotgun (WGS) entry which is preliminary data.</text>
</comment>
<dbReference type="Pfam" id="PF00126">
    <property type="entry name" value="HTH_1"/>
    <property type="match status" value="1"/>
</dbReference>
<dbReference type="InterPro" id="IPR050950">
    <property type="entry name" value="HTH-type_LysR_regulators"/>
</dbReference>
<dbReference type="SUPFAM" id="SSF53850">
    <property type="entry name" value="Periplasmic binding protein-like II"/>
    <property type="match status" value="1"/>
</dbReference>
<dbReference type="EMBL" id="PIUM01000011">
    <property type="protein sequence ID" value="PKU24480.1"/>
    <property type="molecule type" value="Genomic_DNA"/>
</dbReference>
<feature type="domain" description="HTH lysR-type" evidence="5">
    <location>
        <begin position="1"/>
        <end position="59"/>
    </location>
</feature>
<dbReference type="AlphaFoldDB" id="A0A2N3PVR3"/>
<dbReference type="Gene3D" id="1.10.10.10">
    <property type="entry name" value="Winged helix-like DNA-binding domain superfamily/Winged helix DNA-binding domain"/>
    <property type="match status" value="1"/>
</dbReference>
<organism evidence="6 7">
    <name type="scientific">Telmatospirillum siberiense</name>
    <dbReference type="NCBI Taxonomy" id="382514"/>
    <lineage>
        <taxon>Bacteria</taxon>
        <taxon>Pseudomonadati</taxon>
        <taxon>Pseudomonadota</taxon>
        <taxon>Alphaproteobacteria</taxon>
        <taxon>Rhodospirillales</taxon>
        <taxon>Rhodospirillaceae</taxon>
        <taxon>Telmatospirillum</taxon>
    </lineage>
</organism>
<dbReference type="Pfam" id="PF03466">
    <property type="entry name" value="LysR_substrate"/>
    <property type="match status" value="1"/>
</dbReference>
<accession>A0A2N3PVR3</accession>
<dbReference type="RefSeq" id="WP_101250766.1">
    <property type="nucleotide sequence ID" value="NZ_PIUM01000011.1"/>
</dbReference>
<dbReference type="InterPro" id="IPR000847">
    <property type="entry name" value="LysR_HTH_N"/>
</dbReference>
<protein>
    <submittedName>
        <fullName evidence="6">LysR family transcriptional regulator</fullName>
    </submittedName>
</protein>
<proteinExistence type="inferred from homology"/>
<name>A0A2N3PVR3_9PROT</name>
<dbReference type="InterPro" id="IPR036390">
    <property type="entry name" value="WH_DNA-bd_sf"/>
</dbReference>
<evidence type="ECO:0000313" key="7">
    <source>
        <dbReference type="Proteomes" id="UP000233293"/>
    </source>
</evidence>
<evidence type="ECO:0000256" key="1">
    <source>
        <dbReference type="ARBA" id="ARBA00009437"/>
    </source>
</evidence>
<keyword evidence="2" id="KW-0805">Transcription regulation</keyword>
<evidence type="ECO:0000256" key="2">
    <source>
        <dbReference type="ARBA" id="ARBA00023015"/>
    </source>
</evidence>
<sequence>MLHSSLLTYLDEVVRCGSIRKAAARLNIASSSINRRIIALEEEIGVPIFERLPRRLRLTGAGELLLAHVRQTLRDYELLQSRLVDLQGRRRGLVRISTMGGLANSLLPGLVGWMREHHPFIKLAIKATSVEGVMSDVGSGEADLGFAFQLPPDAKLRVVARTGLRVGAVVAAGHPLAERGSVYLGDCLGYPLILADRSMTIGTMVADAFERASIRVDLAVESNSIELMKQAVTDGQSITFLNEVDVEVERRAGRLVFLPLLDELMPRQELKLVERARGALDPSQSLVVEELRKIIQAIDEGDWPL</sequence>
<dbReference type="GO" id="GO:0003700">
    <property type="term" value="F:DNA-binding transcription factor activity"/>
    <property type="evidence" value="ECO:0007669"/>
    <property type="project" value="InterPro"/>
</dbReference>
<evidence type="ECO:0000259" key="5">
    <source>
        <dbReference type="PROSITE" id="PS50931"/>
    </source>
</evidence>
<keyword evidence="7" id="KW-1185">Reference proteome</keyword>
<dbReference type="InterPro" id="IPR036388">
    <property type="entry name" value="WH-like_DNA-bd_sf"/>
</dbReference>
<dbReference type="InterPro" id="IPR005119">
    <property type="entry name" value="LysR_subst-bd"/>
</dbReference>
<dbReference type="PROSITE" id="PS50931">
    <property type="entry name" value="HTH_LYSR"/>
    <property type="match status" value="1"/>
</dbReference>
<dbReference type="GO" id="GO:0003677">
    <property type="term" value="F:DNA binding"/>
    <property type="evidence" value="ECO:0007669"/>
    <property type="project" value="UniProtKB-KW"/>
</dbReference>
<gene>
    <name evidence="6" type="ORF">CWS72_11585</name>
</gene>
<comment type="similarity">
    <text evidence="1">Belongs to the LysR transcriptional regulatory family.</text>
</comment>
<evidence type="ECO:0000256" key="3">
    <source>
        <dbReference type="ARBA" id="ARBA00023125"/>
    </source>
</evidence>
<dbReference type="PANTHER" id="PTHR30419">
    <property type="entry name" value="HTH-TYPE TRANSCRIPTIONAL REGULATOR YBHD"/>
    <property type="match status" value="1"/>
</dbReference>
<dbReference type="SUPFAM" id="SSF46785">
    <property type="entry name" value="Winged helix' DNA-binding domain"/>
    <property type="match status" value="1"/>
</dbReference>
<dbReference type="GO" id="GO:0005829">
    <property type="term" value="C:cytosol"/>
    <property type="evidence" value="ECO:0007669"/>
    <property type="project" value="TreeGrafter"/>
</dbReference>
<evidence type="ECO:0000313" key="6">
    <source>
        <dbReference type="EMBL" id="PKU24480.1"/>
    </source>
</evidence>
<reference evidence="7" key="1">
    <citation type="submission" date="2017-12" db="EMBL/GenBank/DDBJ databases">
        <title>Draft genome sequence of Telmatospirillum siberiense 26-4b1T, an acidotolerant peatland alphaproteobacterium potentially involved in sulfur cycling.</title>
        <authorList>
            <person name="Hausmann B."/>
            <person name="Pjevac P."/>
            <person name="Schreck K."/>
            <person name="Herbold C.W."/>
            <person name="Daims H."/>
            <person name="Wagner M."/>
            <person name="Pester M."/>
            <person name="Loy A."/>
        </authorList>
    </citation>
    <scope>NUCLEOTIDE SEQUENCE [LARGE SCALE GENOMIC DNA]</scope>
    <source>
        <strain evidence="7">26-4b1</strain>
    </source>
</reference>
<dbReference type="Proteomes" id="UP000233293">
    <property type="component" value="Unassembled WGS sequence"/>
</dbReference>
<evidence type="ECO:0000256" key="4">
    <source>
        <dbReference type="ARBA" id="ARBA00023163"/>
    </source>
</evidence>
<dbReference type="Gene3D" id="3.40.190.290">
    <property type="match status" value="1"/>
</dbReference>